<keyword evidence="2" id="KW-1185">Reference proteome</keyword>
<accession>A0A653BQE0</accession>
<gene>
    <name evidence="1" type="ORF">CALMAC_LOCUS2925</name>
</gene>
<dbReference type="AlphaFoldDB" id="A0A653BQE0"/>
<dbReference type="Proteomes" id="UP000410492">
    <property type="component" value="Unassembled WGS sequence"/>
</dbReference>
<dbReference type="EMBL" id="CAACVG010003819">
    <property type="protein sequence ID" value="VEN37808.1"/>
    <property type="molecule type" value="Genomic_DNA"/>
</dbReference>
<dbReference type="OrthoDB" id="6500128at2759"/>
<proteinExistence type="predicted"/>
<reference evidence="1 2" key="1">
    <citation type="submission" date="2019-01" db="EMBL/GenBank/DDBJ databases">
        <authorList>
            <person name="Sayadi A."/>
        </authorList>
    </citation>
    <scope>NUCLEOTIDE SEQUENCE [LARGE SCALE GENOMIC DNA]</scope>
</reference>
<sequence length="85" mass="9377">CFGGVGVPCGGGIGGIIAVTVSHSEVYHIFLSITVFGRLIYVQHCDIVVVIVKSLNVVTNRSFQTFIYVLRTLLHLDRSLKIRME</sequence>
<feature type="non-terminal residue" evidence="1">
    <location>
        <position position="1"/>
    </location>
</feature>
<name>A0A653BQE0_CALMS</name>
<evidence type="ECO:0000313" key="1">
    <source>
        <dbReference type="EMBL" id="VEN37808.1"/>
    </source>
</evidence>
<protein>
    <submittedName>
        <fullName evidence="1">Uncharacterized protein</fullName>
    </submittedName>
</protein>
<organism evidence="1 2">
    <name type="scientific">Callosobruchus maculatus</name>
    <name type="common">Southern cowpea weevil</name>
    <name type="synonym">Pulse bruchid</name>
    <dbReference type="NCBI Taxonomy" id="64391"/>
    <lineage>
        <taxon>Eukaryota</taxon>
        <taxon>Metazoa</taxon>
        <taxon>Ecdysozoa</taxon>
        <taxon>Arthropoda</taxon>
        <taxon>Hexapoda</taxon>
        <taxon>Insecta</taxon>
        <taxon>Pterygota</taxon>
        <taxon>Neoptera</taxon>
        <taxon>Endopterygota</taxon>
        <taxon>Coleoptera</taxon>
        <taxon>Polyphaga</taxon>
        <taxon>Cucujiformia</taxon>
        <taxon>Chrysomeloidea</taxon>
        <taxon>Chrysomelidae</taxon>
        <taxon>Bruchinae</taxon>
        <taxon>Bruchini</taxon>
        <taxon>Callosobruchus</taxon>
    </lineage>
</organism>
<evidence type="ECO:0000313" key="2">
    <source>
        <dbReference type="Proteomes" id="UP000410492"/>
    </source>
</evidence>